<reference evidence="8 9" key="1">
    <citation type="submission" date="2019-11" db="EMBL/GenBank/DDBJ databases">
        <title>Pseudodesulfovibrio alkaliphilus, sp. nov., an alkaliphilic sulfate-reducing bacteria from mud volcano of Taman peninsula, Russia.</title>
        <authorList>
            <person name="Frolova A."/>
            <person name="Merkel A.Y."/>
            <person name="Slobodkin A.I."/>
        </authorList>
    </citation>
    <scope>NUCLEOTIDE SEQUENCE [LARGE SCALE GENOMIC DNA]</scope>
    <source>
        <strain evidence="8 9">F-1</strain>
    </source>
</reference>
<dbReference type="CDD" id="cd24034">
    <property type="entry name" value="ASKHA_NBD_O66634-like_rpt1"/>
    <property type="match status" value="1"/>
</dbReference>
<comment type="cofactor">
    <cofactor evidence="1">
        <name>[4Fe-4S] cluster</name>
        <dbReference type="ChEBI" id="CHEBI:49883"/>
    </cofactor>
</comment>
<dbReference type="SUPFAM" id="SSF53067">
    <property type="entry name" value="Actin-like ATPase domain"/>
    <property type="match status" value="2"/>
</dbReference>
<keyword evidence="9" id="KW-1185">Reference proteome</keyword>
<dbReference type="CDD" id="cd24035">
    <property type="entry name" value="ASKHA_NBD_O66634-like_rpt2"/>
    <property type="match status" value="1"/>
</dbReference>
<keyword evidence="2" id="KW-0479">Metal-binding</keyword>
<dbReference type="PANTHER" id="PTHR32329">
    <property type="entry name" value="BIFUNCTIONAL PROTEIN [INCLUDES 2-HYDROXYACYL-COA DEHYDRATASE (N-TER) AND ITS ACTIVATOR DOMAIN (C_TERM)-RELATED"/>
    <property type="match status" value="1"/>
</dbReference>
<dbReference type="NCBIfam" id="TIGR00241">
    <property type="entry name" value="CoA_E_activ"/>
    <property type="match status" value="1"/>
</dbReference>
<dbReference type="Proteomes" id="UP000461162">
    <property type="component" value="Unassembled WGS sequence"/>
</dbReference>
<dbReference type="InterPro" id="IPR043129">
    <property type="entry name" value="ATPase_NBD"/>
</dbReference>
<dbReference type="Gene3D" id="3.30.420.40">
    <property type="match status" value="4"/>
</dbReference>
<dbReference type="InterPro" id="IPR008275">
    <property type="entry name" value="CoA_E_activase_dom"/>
</dbReference>
<accession>A0A7K1KRK9</accession>
<comment type="caution">
    <text evidence="8">The sequence shown here is derived from an EMBL/GenBank/DDBJ whole genome shotgun (WGS) entry which is preliminary data.</text>
</comment>
<proteinExistence type="predicted"/>
<evidence type="ECO:0000256" key="1">
    <source>
        <dbReference type="ARBA" id="ARBA00001966"/>
    </source>
</evidence>
<keyword evidence="4" id="KW-0411">Iron-sulfur</keyword>
<evidence type="ECO:0000256" key="3">
    <source>
        <dbReference type="ARBA" id="ARBA00023004"/>
    </source>
</evidence>
<feature type="domain" description="ATPase BadF/BadG/BcrA/BcrD type" evidence="6">
    <location>
        <begin position="4"/>
        <end position="259"/>
    </location>
</feature>
<dbReference type="InterPro" id="IPR002731">
    <property type="entry name" value="ATPase_BadF"/>
</dbReference>
<feature type="region of interest" description="Disordered" evidence="5">
    <location>
        <begin position="938"/>
        <end position="961"/>
    </location>
</feature>
<gene>
    <name evidence="8" type="ORF">GKC30_12730</name>
</gene>
<evidence type="ECO:0000256" key="2">
    <source>
        <dbReference type="ARBA" id="ARBA00022723"/>
    </source>
</evidence>
<organism evidence="8 9">
    <name type="scientific">Pseudodesulfovibrio alkaliphilus</name>
    <dbReference type="NCBI Taxonomy" id="2661613"/>
    <lineage>
        <taxon>Bacteria</taxon>
        <taxon>Pseudomonadati</taxon>
        <taxon>Thermodesulfobacteriota</taxon>
        <taxon>Desulfovibrionia</taxon>
        <taxon>Desulfovibrionales</taxon>
        <taxon>Desulfovibrionaceae</taxon>
    </lineage>
</organism>
<dbReference type="RefSeq" id="WP_155935303.1">
    <property type="nucleotide sequence ID" value="NZ_WODC01000009.1"/>
</dbReference>
<dbReference type="EMBL" id="WODC01000009">
    <property type="protein sequence ID" value="MUM78501.1"/>
    <property type="molecule type" value="Genomic_DNA"/>
</dbReference>
<dbReference type="InterPro" id="IPR018709">
    <property type="entry name" value="CoA_activase_DUF2229"/>
</dbReference>
<evidence type="ECO:0000313" key="9">
    <source>
        <dbReference type="Proteomes" id="UP000461162"/>
    </source>
</evidence>
<dbReference type="GO" id="GO:0046872">
    <property type="term" value="F:metal ion binding"/>
    <property type="evidence" value="ECO:0007669"/>
    <property type="project" value="UniProtKB-KW"/>
</dbReference>
<keyword evidence="3" id="KW-0408">Iron</keyword>
<feature type="domain" description="ATPase BadF/BadG/BcrA/BcrD type" evidence="6">
    <location>
        <begin position="320"/>
        <end position="570"/>
    </location>
</feature>
<dbReference type="Pfam" id="PF01869">
    <property type="entry name" value="BcrAD_BadFG"/>
    <property type="match status" value="2"/>
</dbReference>
<name>A0A7K1KRK9_9BACT</name>
<dbReference type="GO" id="GO:0051536">
    <property type="term" value="F:iron-sulfur cluster binding"/>
    <property type="evidence" value="ECO:0007669"/>
    <property type="project" value="UniProtKB-KW"/>
</dbReference>
<sequence>MYTLGIDIGYSSVKAAVLDDSGTTVHTEYLLHKGDVARELLGIVERILLLPQAGDIAVGAVVGSGGPLLTDGGRIHHVNEVAALIEGVLLLDGDCSSIIEIGGQTAKFVTGYSRRDRKALQVSMTSNCSSGTGSFLEEQVSRLGLNIEGYSAMAAKHTFIPRIAGRCSVFAKTDIIHHQQEGVSTSDILAGLAHAVVKNYRSAVMRGQPRTPPLFFAGGVAKNSAIADALVSEIGLDKDSLHRDERSALAGAMGAARLAARQKMPLDLPALVAFLQTDRPCRPDRHEAVRLAPLGAFGEGDGERKHDCPARDQRENQCWLGIDVGSTSTNVVLADSANRILDFRYIRTAGNPVQAVRTGLAQLQAAADSLLVAGVGVTGSGRYMIGRLVGADVVRDEITAQARAASAIDPEVDTVFEIGGQDSKYIAMENGVVTDFQMNKICAAGTGSFIEEQARKLGLSLGSIGQAALAASSPTNLGERCTVFIESSIAAHLSHGADLGDLVAGLCYSIVKNYMNRVVSRKRVGSKIFLQGGIAFNQGVVNAFRAVTGKPVVVPPFFSVTGALGAAILAREAMEAENRSQTEFKGFNPADLPAPQTAQPVATQSDFAREVQDFIFQGYEPRRDPNRKTVGIPRALFTFGMFPLFHPFFRELGCNVLLSDPTSEETIRLAQEYSLDETCYPVKLINGHAAQLVEKGVDFLFFPDLHTVSHPGSRSRQDYGCPYMQAAFKIINKAMGLESRGIKLLAPTISFNQGREFIQKAFMDMAWEVGANKEQAARALQTAMQSHKAFEARVEARGKQMGEVIPGEKTFVLVSKIYGVADPVLNLGIPDKLAEMGYRTLPFYALPEADIFGKHPNMYWPFAQHILAAAVFSASRPDLYPILLTHHGCGPDTVTAHYFREIMGGKPFLTIEVDEHSSGVGVLTRVEAFVNSLSGRRSPWAAPPCRPTEATEKGGKLHTGLPTPQGGPLLLPSLFPYSQLIAEGMRAHGYDVELFAQSSAASIDMGREHTLTNEYFSLAALTGDLFQTLARRAATPMTVVLPQNEGAEVDGQYARFIRTKLDENAMDQVTLCAPFLEDLLGLEDESAQDMFLCLLAGDLVLLAPPQHREYLLETLHENQRGHRLDIQLLLSVARHVRAWNEKPADGKRIFALGEPMVLFNDMLNDGTFTRLEQAGHRVARAPLSEYMWSFWRDHVVLSGKAETAHRGRRLFEFQRLIRLVGEELGPQGHFESDLEAPMLRADDRLGYYDGAFGRYRSAKIEGAPQALDGIIAVSSMYENTGISLEILRKQPCEGKPFLSLTFDGNPNENDRIKTDSFIHYL</sequence>
<evidence type="ECO:0000259" key="7">
    <source>
        <dbReference type="Pfam" id="PF09989"/>
    </source>
</evidence>
<evidence type="ECO:0000313" key="8">
    <source>
        <dbReference type="EMBL" id="MUM78501.1"/>
    </source>
</evidence>
<dbReference type="Pfam" id="PF09989">
    <property type="entry name" value="DUF2229"/>
    <property type="match status" value="1"/>
</dbReference>
<evidence type="ECO:0000256" key="4">
    <source>
        <dbReference type="ARBA" id="ARBA00023014"/>
    </source>
</evidence>
<dbReference type="InterPro" id="IPR051805">
    <property type="entry name" value="Dehydratase_Activator_Redct"/>
</dbReference>
<dbReference type="PANTHER" id="PTHR32329:SF7">
    <property type="entry name" value="ACTIVATOR OF 2-HYDROXYACYL-COA-HYDRATASE"/>
    <property type="match status" value="1"/>
</dbReference>
<feature type="domain" description="DUF2229" evidence="7">
    <location>
        <begin position="629"/>
        <end position="843"/>
    </location>
</feature>
<evidence type="ECO:0000259" key="6">
    <source>
        <dbReference type="Pfam" id="PF01869"/>
    </source>
</evidence>
<protein>
    <submittedName>
        <fullName evidence="8">CoA activase</fullName>
    </submittedName>
</protein>
<evidence type="ECO:0000256" key="5">
    <source>
        <dbReference type="SAM" id="MobiDB-lite"/>
    </source>
</evidence>